<proteinExistence type="predicted"/>
<dbReference type="EMBL" id="JAEAOA010000727">
    <property type="protein sequence ID" value="KAK3604388.1"/>
    <property type="molecule type" value="Genomic_DNA"/>
</dbReference>
<reference evidence="1" key="2">
    <citation type="journal article" date="2021" name="Genome Biol. Evol.">
        <title>Developing a high-quality reference genome for a parasitic bivalve with doubly uniparental inheritance (Bivalvia: Unionida).</title>
        <authorList>
            <person name="Smith C.H."/>
        </authorList>
    </citation>
    <scope>NUCLEOTIDE SEQUENCE</scope>
    <source>
        <strain evidence="1">CHS0354</strain>
        <tissue evidence="1">Mantle</tissue>
    </source>
</reference>
<comment type="caution">
    <text evidence="1">The sequence shown here is derived from an EMBL/GenBank/DDBJ whole genome shotgun (WGS) entry which is preliminary data.</text>
</comment>
<keyword evidence="2" id="KW-1185">Reference proteome</keyword>
<accession>A0AAE0T733</accession>
<reference evidence="1" key="3">
    <citation type="submission" date="2023-05" db="EMBL/GenBank/DDBJ databases">
        <authorList>
            <person name="Smith C.H."/>
        </authorList>
    </citation>
    <scope>NUCLEOTIDE SEQUENCE</scope>
    <source>
        <strain evidence="1">CHS0354</strain>
        <tissue evidence="1">Mantle</tissue>
    </source>
</reference>
<name>A0AAE0T733_9BIVA</name>
<organism evidence="1 2">
    <name type="scientific">Potamilus streckersoni</name>
    <dbReference type="NCBI Taxonomy" id="2493646"/>
    <lineage>
        <taxon>Eukaryota</taxon>
        <taxon>Metazoa</taxon>
        <taxon>Spiralia</taxon>
        <taxon>Lophotrochozoa</taxon>
        <taxon>Mollusca</taxon>
        <taxon>Bivalvia</taxon>
        <taxon>Autobranchia</taxon>
        <taxon>Heteroconchia</taxon>
        <taxon>Palaeoheterodonta</taxon>
        <taxon>Unionida</taxon>
        <taxon>Unionoidea</taxon>
        <taxon>Unionidae</taxon>
        <taxon>Ambleminae</taxon>
        <taxon>Lampsilini</taxon>
        <taxon>Potamilus</taxon>
    </lineage>
</organism>
<protein>
    <submittedName>
        <fullName evidence="1">Uncharacterized protein</fullName>
    </submittedName>
</protein>
<dbReference type="Proteomes" id="UP001195483">
    <property type="component" value="Unassembled WGS sequence"/>
</dbReference>
<sequence length="100" mass="11762">MPWNYFKVAHTFKQQQRKNKEHIKQKTKLMRNNDKTNYSIIKNNEPMEWGQAFTYLGNCDEKLLTQPSYGTPKVGQAPGDLEEGCLERAEEVWPDMVRIT</sequence>
<reference evidence="1" key="1">
    <citation type="journal article" date="2021" name="Genome Biol. Evol.">
        <title>A High-Quality Reference Genome for a Parasitic Bivalve with Doubly Uniparental Inheritance (Bivalvia: Unionida).</title>
        <authorList>
            <person name="Smith C.H."/>
        </authorList>
    </citation>
    <scope>NUCLEOTIDE SEQUENCE</scope>
    <source>
        <strain evidence="1">CHS0354</strain>
    </source>
</reference>
<gene>
    <name evidence="1" type="ORF">CHS0354_011878</name>
</gene>
<evidence type="ECO:0000313" key="2">
    <source>
        <dbReference type="Proteomes" id="UP001195483"/>
    </source>
</evidence>
<evidence type="ECO:0000313" key="1">
    <source>
        <dbReference type="EMBL" id="KAK3604388.1"/>
    </source>
</evidence>
<dbReference type="AlphaFoldDB" id="A0AAE0T733"/>